<evidence type="ECO:0000256" key="4">
    <source>
        <dbReference type="ARBA" id="ARBA00023002"/>
    </source>
</evidence>
<dbReference type="InterPro" id="IPR013819">
    <property type="entry name" value="LipOase_C"/>
</dbReference>
<keyword evidence="10" id="KW-1185">Reference proteome</keyword>
<keyword evidence="2 6" id="KW-0479">Metal-binding</keyword>
<comment type="similarity">
    <text evidence="6">Belongs to the lipoxygenase family.</text>
</comment>
<dbReference type="GO" id="GO:0034440">
    <property type="term" value="P:lipid oxidation"/>
    <property type="evidence" value="ECO:0007669"/>
    <property type="project" value="InterPro"/>
</dbReference>
<evidence type="ECO:0000256" key="3">
    <source>
        <dbReference type="ARBA" id="ARBA00022964"/>
    </source>
</evidence>
<dbReference type="Gene3D" id="3.10.450.60">
    <property type="match status" value="1"/>
</dbReference>
<evidence type="ECO:0000313" key="10">
    <source>
        <dbReference type="Proteomes" id="UP001177744"/>
    </source>
</evidence>
<dbReference type="Pfam" id="PF00305">
    <property type="entry name" value="Lipoxygenase"/>
    <property type="match status" value="1"/>
</dbReference>
<evidence type="ECO:0000256" key="2">
    <source>
        <dbReference type="ARBA" id="ARBA00022723"/>
    </source>
</evidence>
<evidence type="ECO:0000256" key="6">
    <source>
        <dbReference type="RuleBase" id="RU003974"/>
    </source>
</evidence>
<protein>
    <recommendedName>
        <fullName evidence="8">Lipoxygenase domain-containing protein</fullName>
    </recommendedName>
</protein>
<evidence type="ECO:0000256" key="1">
    <source>
        <dbReference type="ARBA" id="ARBA00001962"/>
    </source>
</evidence>
<evidence type="ECO:0000256" key="5">
    <source>
        <dbReference type="ARBA" id="ARBA00023004"/>
    </source>
</evidence>
<dbReference type="InterPro" id="IPR020833">
    <property type="entry name" value="LipOase_Fe_BS"/>
</dbReference>
<comment type="cofactor">
    <cofactor evidence="1 6">
        <name>Fe cation</name>
        <dbReference type="ChEBI" id="CHEBI:24875"/>
    </cofactor>
</comment>
<dbReference type="Proteomes" id="UP001177744">
    <property type="component" value="Unassembled WGS sequence"/>
</dbReference>
<feature type="compositionally biased region" description="Basic and acidic residues" evidence="7">
    <location>
        <begin position="128"/>
        <end position="137"/>
    </location>
</feature>
<dbReference type="EMBL" id="JAULJE010000020">
    <property type="protein sequence ID" value="KAK1331590.1"/>
    <property type="molecule type" value="Genomic_DNA"/>
</dbReference>
<keyword evidence="4 6" id="KW-0560">Oxidoreductase</keyword>
<keyword evidence="5 6" id="KW-0408">Iron</keyword>
<keyword evidence="3 6" id="KW-0223">Dioxygenase</keyword>
<dbReference type="AlphaFoldDB" id="A0AA40LGA2"/>
<dbReference type="InterPro" id="IPR036226">
    <property type="entry name" value="LipOase_C_sf"/>
</dbReference>
<dbReference type="Gene3D" id="1.20.245.10">
    <property type="entry name" value="Lipoxygenase-1, Domain 5"/>
    <property type="match status" value="1"/>
</dbReference>
<evidence type="ECO:0000259" key="8">
    <source>
        <dbReference type="PROSITE" id="PS51393"/>
    </source>
</evidence>
<sequence>MEELQAQLEKELKADFILLDGIPANEKQYLAVPLVMLKMEPSGKLLPMVIQEEANDPPLAWLLAKMWVRSSDSQLHELQYHLMSTHLVGEVIAVATMRCLPGLHPVFKPGLSRIPTPPHPAPHLSKPPSDRPELPKR</sequence>
<dbReference type="SUPFAM" id="SSF48484">
    <property type="entry name" value="Lipoxigenase"/>
    <property type="match status" value="1"/>
</dbReference>
<proteinExistence type="inferred from homology"/>
<evidence type="ECO:0000256" key="7">
    <source>
        <dbReference type="SAM" id="MobiDB-lite"/>
    </source>
</evidence>
<dbReference type="GO" id="GO:0016702">
    <property type="term" value="F:oxidoreductase activity, acting on single donors with incorporation of molecular oxygen, incorporation of two atoms of oxygen"/>
    <property type="evidence" value="ECO:0007669"/>
    <property type="project" value="InterPro"/>
</dbReference>
<dbReference type="PROSITE" id="PS51393">
    <property type="entry name" value="LIPOXYGENASE_3"/>
    <property type="match status" value="1"/>
</dbReference>
<gene>
    <name evidence="9" type="ORF">QTO34_009547</name>
</gene>
<reference evidence="9" key="1">
    <citation type="submission" date="2023-06" db="EMBL/GenBank/DDBJ databases">
        <title>Reference genome for the Northern bat (Eptesicus nilssonii), a most northern bat species.</title>
        <authorList>
            <person name="Laine V.N."/>
            <person name="Pulliainen A.T."/>
            <person name="Lilley T.M."/>
        </authorList>
    </citation>
    <scope>NUCLEOTIDE SEQUENCE</scope>
    <source>
        <strain evidence="9">BLF_Eptnil</strain>
        <tissue evidence="9">Kidney</tissue>
    </source>
</reference>
<dbReference type="InterPro" id="IPR000907">
    <property type="entry name" value="LipOase"/>
</dbReference>
<feature type="domain" description="Lipoxygenase" evidence="8">
    <location>
        <begin position="1"/>
        <end position="137"/>
    </location>
</feature>
<organism evidence="9 10">
    <name type="scientific">Cnephaeus nilssonii</name>
    <name type="common">Northern bat</name>
    <name type="synonym">Eptesicus nilssonii</name>
    <dbReference type="NCBI Taxonomy" id="3371016"/>
    <lineage>
        <taxon>Eukaryota</taxon>
        <taxon>Metazoa</taxon>
        <taxon>Chordata</taxon>
        <taxon>Craniata</taxon>
        <taxon>Vertebrata</taxon>
        <taxon>Euteleostomi</taxon>
        <taxon>Mammalia</taxon>
        <taxon>Eutheria</taxon>
        <taxon>Laurasiatheria</taxon>
        <taxon>Chiroptera</taxon>
        <taxon>Yangochiroptera</taxon>
        <taxon>Vespertilionidae</taxon>
        <taxon>Cnephaeus</taxon>
    </lineage>
</organism>
<dbReference type="PROSITE" id="PS00711">
    <property type="entry name" value="LIPOXYGENASE_1"/>
    <property type="match status" value="1"/>
</dbReference>
<accession>A0AA40LGA2</accession>
<evidence type="ECO:0000313" key="9">
    <source>
        <dbReference type="EMBL" id="KAK1331590.1"/>
    </source>
</evidence>
<name>A0AA40LGA2_CNENI</name>
<dbReference type="PRINTS" id="PR00087">
    <property type="entry name" value="LIPOXYGENASE"/>
</dbReference>
<feature type="region of interest" description="Disordered" evidence="7">
    <location>
        <begin position="111"/>
        <end position="137"/>
    </location>
</feature>
<dbReference type="GO" id="GO:0046872">
    <property type="term" value="F:metal ion binding"/>
    <property type="evidence" value="ECO:0007669"/>
    <property type="project" value="UniProtKB-KW"/>
</dbReference>
<dbReference type="PANTHER" id="PTHR11771">
    <property type="entry name" value="LIPOXYGENASE"/>
    <property type="match status" value="1"/>
</dbReference>
<comment type="caution">
    <text evidence="9">The sequence shown here is derived from an EMBL/GenBank/DDBJ whole genome shotgun (WGS) entry which is preliminary data.</text>
</comment>